<keyword evidence="1" id="KW-0479">Metal-binding</keyword>
<evidence type="ECO:0000313" key="3">
    <source>
        <dbReference type="EMBL" id="HGM07293.1"/>
    </source>
</evidence>
<accession>A0A7C4H663</accession>
<comment type="caution">
    <text evidence="3">The sequence shown here is derived from an EMBL/GenBank/DDBJ whole genome shotgun (WGS) entry which is preliminary data.</text>
</comment>
<dbReference type="EMBL" id="DTCA01000085">
    <property type="protein sequence ID" value="HGM07293.1"/>
    <property type="molecule type" value="Genomic_DNA"/>
</dbReference>
<protein>
    <recommendedName>
        <fullName evidence="2">SWIM-type domain-containing protein</fullName>
    </recommendedName>
</protein>
<reference evidence="3" key="1">
    <citation type="journal article" date="2020" name="mSystems">
        <title>Genome- and Community-Level Interaction Insights into Carbon Utilization and Element Cycling Functions of Hydrothermarchaeota in Hydrothermal Sediment.</title>
        <authorList>
            <person name="Zhou Z."/>
            <person name="Liu Y."/>
            <person name="Xu W."/>
            <person name="Pan J."/>
            <person name="Luo Z.H."/>
            <person name="Li M."/>
        </authorList>
    </citation>
    <scope>NUCLEOTIDE SEQUENCE [LARGE SCALE GENOMIC DNA]</scope>
    <source>
        <strain evidence="3">SpSt-658</strain>
    </source>
</reference>
<evidence type="ECO:0000259" key="2">
    <source>
        <dbReference type="PROSITE" id="PS50966"/>
    </source>
</evidence>
<keyword evidence="1" id="KW-0862">Zinc</keyword>
<gene>
    <name evidence="3" type="ORF">ENU31_02640</name>
</gene>
<name>A0A7C4H663_9CREN</name>
<feature type="domain" description="SWIM-type" evidence="2">
    <location>
        <begin position="48"/>
        <end position="85"/>
    </location>
</feature>
<keyword evidence="1" id="KW-0863">Zinc-finger</keyword>
<sequence>MEYLCREQILQKFTGYDKIEEALNSKRFIVIKCREFKFYVFKGLKRDYIVAPCRFCTCDDFVINYLSRKRENPCYHVVGFKIAEKVNKVVELEVDSKILAKIVEEIVYEGFSSTLRKLLKVHQP</sequence>
<dbReference type="PROSITE" id="PS50966">
    <property type="entry name" value="ZF_SWIM"/>
    <property type="match status" value="1"/>
</dbReference>
<evidence type="ECO:0000256" key="1">
    <source>
        <dbReference type="PROSITE-ProRule" id="PRU00325"/>
    </source>
</evidence>
<organism evidence="3">
    <name type="scientific">Ignisphaera aggregans</name>
    <dbReference type="NCBI Taxonomy" id="334771"/>
    <lineage>
        <taxon>Archaea</taxon>
        <taxon>Thermoproteota</taxon>
        <taxon>Thermoprotei</taxon>
        <taxon>Desulfurococcales</taxon>
        <taxon>Desulfurococcaceae</taxon>
        <taxon>Ignisphaera</taxon>
    </lineage>
</organism>
<dbReference type="GO" id="GO:0008270">
    <property type="term" value="F:zinc ion binding"/>
    <property type="evidence" value="ECO:0007669"/>
    <property type="project" value="UniProtKB-KW"/>
</dbReference>
<dbReference type="InterPro" id="IPR007527">
    <property type="entry name" value="Znf_SWIM"/>
</dbReference>
<proteinExistence type="predicted"/>
<dbReference type="AlphaFoldDB" id="A0A7C4H663"/>